<dbReference type="PANTHER" id="PTHR48081:SF30">
    <property type="entry name" value="ACETYL-HYDROLASE LIPR-RELATED"/>
    <property type="match status" value="1"/>
</dbReference>
<dbReference type="OrthoDB" id="409103at2759"/>
<keyword evidence="1" id="KW-0378">Hydrolase</keyword>
<dbReference type="SUPFAM" id="SSF53474">
    <property type="entry name" value="alpha/beta-Hydrolases"/>
    <property type="match status" value="1"/>
</dbReference>
<reference evidence="3" key="1">
    <citation type="submission" date="2021-02" db="EMBL/GenBank/DDBJ databases">
        <authorList>
            <person name="Dougan E. K."/>
            <person name="Rhodes N."/>
            <person name="Thang M."/>
            <person name="Chan C."/>
        </authorList>
    </citation>
    <scope>NUCLEOTIDE SEQUENCE</scope>
</reference>
<dbReference type="AlphaFoldDB" id="A0A812MCJ3"/>
<dbReference type="InterPro" id="IPR013094">
    <property type="entry name" value="AB_hydrolase_3"/>
</dbReference>
<dbReference type="Pfam" id="PF07859">
    <property type="entry name" value="Abhydrolase_3"/>
    <property type="match status" value="1"/>
</dbReference>
<dbReference type="EMBL" id="CAJNDS010001335">
    <property type="protein sequence ID" value="CAE7255830.1"/>
    <property type="molecule type" value="Genomic_DNA"/>
</dbReference>
<comment type="caution">
    <text evidence="3">The sequence shown here is derived from an EMBL/GenBank/DDBJ whole genome shotgun (WGS) entry which is preliminary data.</text>
</comment>
<dbReference type="Proteomes" id="UP000604046">
    <property type="component" value="Unassembled WGS sequence"/>
</dbReference>
<evidence type="ECO:0000313" key="3">
    <source>
        <dbReference type="EMBL" id="CAE7255830.1"/>
    </source>
</evidence>
<keyword evidence="4" id="KW-1185">Reference proteome</keyword>
<dbReference type="GO" id="GO:0004806">
    <property type="term" value="F:triacylglycerol lipase activity"/>
    <property type="evidence" value="ECO:0007669"/>
    <property type="project" value="TreeGrafter"/>
</dbReference>
<evidence type="ECO:0000313" key="4">
    <source>
        <dbReference type="Proteomes" id="UP000604046"/>
    </source>
</evidence>
<name>A0A812MCJ3_9DINO</name>
<dbReference type="Gene3D" id="3.40.50.1820">
    <property type="entry name" value="alpha/beta hydrolase"/>
    <property type="match status" value="1"/>
</dbReference>
<proteinExistence type="predicted"/>
<evidence type="ECO:0000256" key="1">
    <source>
        <dbReference type="ARBA" id="ARBA00022801"/>
    </source>
</evidence>
<dbReference type="InterPro" id="IPR050300">
    <property type="entry name" value="GDXG_lipolytic_enzyme"/>
</dbReference>
<feature type="domain" description="Alpha/beta hydrolase fold-3" evidence="2">
    <location>
        <begin position="73"/>
        <end position="289"/>
    </location>
</feature>
<dbReference type="PANTHER" id="PTHR48081">
    <property type="entry name" value="AB HYDROLASE SUPERFAMILY PROTEIN C4A8.06C"/>
    <property type="match status" value="1"/>
</dbReference>
<sequence>MADLSDAATVRGLRDDNAMIGREHWKIVQEQIGHDAVRLSESAVGGIDCQWVHNCKGEGEQGKQDTGDQAPVILYFFGGAFVVGSPEDDLAITAKLAHFTRLSVCVPRYRRAPENPYPRAIEDAAAVYRELVGVQRRRVLLVGESAGGHLALRLLLDVLGDRELAAPEAVALLSPWADLSHSGDSHVVCQNLDPTLSVEHFLHPATCAYMGVPADASGTEKAKSPDVSPLFADMPARFPPVIITTGTRDLLMSDSIRLAAKLREAAAASEEGREAVVDLRVTDGMWHVFEWFSKLPEAEQSLRGIADFLLKHQAAVR</sequence>
<accession>A0A812MCJ3</accession>
<protein>
    <submittedName>
        <fullName evidence="3">Est protein</fullName>
    </submittedName>
</protein>
<dbReference type="InterPro" id="IPR029058">
    <property type="entry name" value="AB_hydrolase_fold"/>
</dbReference>
<organism evidence="3 4">
    <name type="scientific">Symbiodinium natans</name>
    <dbReference type="NCBI Taxonomy" id="878477"/>
    <lineage>
        <taxon>Eukaryota</taxon>
        <taxon>Sar</taxon>
        <taxon>Alveolata</taxon>
        <taxon>Dinophyceae</taxon>
        <taxon>Suessiales</taxon>
        <taxon>Symbiodiniaceae</taxon>
        <taxon>Symbiodinium</taxon>
    </lineage>
</organism>
<gene>
    <name evidence="3" type="primary">est</name>
    <name evidence="3" type="ORF">SNAT2548_LOCUS13069</name>
</gene>
<evidence type="ECO:0000259" key="2">
    <source>
        <dbReference type="Pfam" id="PF07859"/>
    </source>
</evidence>